<dbReference type="RefSeq" id="XP_013790447.1">
    <property type="nucleotide sequence ID" value="XM_013934993.2"/>
</dbReference>
<dbReference type="PANTHER" id="PTHR11229">
    <property type="entry name" value="50S RIBOSOMAL PROTEIN L3"/>
    <property type="match status" value="1"/>
</dbReference>
<evidence type="ECO:0000256" key="1">
    <source>
        <dbReference type="ARBA" id="ARBA00035209"/>
    </source>
</evidence>
<accession>A0ABM1BXB5</accession>
<reference evidence="3" key="1">
    <citation type="submission" date="2025-08" db="UniProtKB">
        <authorList>
            <consortium name="RefSeq"/>
        </authorList>
    </citation>
    <scope>IDENTIFICATION</scope>
    <source>
        <tissue evidence="3">Muscle</tissue>
    </source>
</reference>
<gene>
    <name evidence="3" type="primary">LOC106474306</name>
</gene>
<keyword evidence="2" id="KW-1185">Reference proteome</keyword>
<proteinExistence type="predicted"/>
<dbReference type="Gene3D" id="2.40.30.10">
    <property type="entry name" value="Translation factors"/>
    <property type="match status" value="1"/>
</dbReference>
<sequence length="234" mass="26468">MAFSGLVAVCRKSYLLYYNFQINLNSLSVGCIGVLGGNVQTRWLGRNTPKRRRTKPPFWWPRRKRKFFEEGLTKENKQSLQDVIKDKFLAPGESPLKEPPWEKGEWTSGSWRTGVIAKKIGVYPMWTKSGVRLLTTLLQVVDNHVIKYHPPEAFVNTPFGKKYEGKGCIVVGAESSDPQLFTAEYNGLFKEAGVMPKRKLTRFIVTPNAAIQPGTPLFAAHFRPGDYVNVFGKT</sequence>
<organism evidence="2 3">
    <name type="scientific">Limulus polyphemus</name>
    <name type="common">Atlantic horseshoe crab</name>
    <dbReference type="NCBI Taxonomy" id="6850"/>
    <lineage>
        <taxon>Eukaryota</taxon>
        <taxon>Metazoa</taxon>
        <taxon>Ecdysozoa</taxon>
        <taxon>Arthropoda</taxon>
        <taxon>Chelicerata</taxon>
        <taxon>Merostomata</taxon>
        <taxon>Xiphosura</taxon>
        <taxon>Limulidae</taxon>
        <taxon>Limulus</taxon>
    </lineage>
</organism>
<name>A0ABM1BXB5_LIMPO</name>
<protein>
    <recommendedName>
        <fullName evidence="1">Large ribosomal subunit protein uL3m</fullName>
    </recommendedName>
</protein>
<dbReference type="SUPFAM" id="SSF50447">
    <property type="entry name" value="Translation proteins"/>
    <property type="match status" value="1"/>
</dbReference>
<dbReference type="InterPro" id="IPR009000">
    <property type="entry name" value="Transl_B-barrel_sf"/>
</dbReference>
<dbReference type="InterPro" id="IPR019927">
    <property type="entry name" value="Ribosomal_uL3_bac/org-type"/>
</dbReference>
<evidence type="ECO:0000313" key="2">
    <source>
        <dbReference type="Proteomes" id="UP000694941"/>
    </source>
</evidence>
<dbReference type="GeneID" id="106474306"/>
<evidence type="ECO:0000313" key="3">
    <source>
        <dbReference type="RefSeq" id="XP_013790447.1"/>
    </source>
</evidence>
<dbReference type="Proteomes" id="UP000694941">
    <property type="component" value="Unplaced"/>
</dbReference>
<dbReference type="PANTHER" id="PTHR11229:SF8">
    <property type="entry name" value="LARGE RIBOSOMAL SUBUNIT PROTEIN UL3M"/>
    <property type="match status" value="1"/>
</dbReference>